<reference evidence="1 2" key="1">
    <citation type="journal article" date="2015" name="BMC Genomics">
        <title>Gene expression during zombie ant biting behavior reflects the complexity underlying fungal parasitic behavioral manipulation.</title>
        <authorList>
            <person name="de Bekker C."/>
            <person name="Ohm R.A."/>
            <person name="Loreto R.G."/>
            <person name="Sebastian A."/>
            <person name="Albert I."/>
            <person name="Merrow M."/>
            <person name="Brachmann A."/>
            <person name="Hughes D.P."/>
        </authorList>
    </citation>
    <scope>NUCLEOTIDE SEQUENCE [LARGE SCALE GENOMIC DNA]</scope>
    <source>
        <strain evidence="1 2">SC16a</strain>
    </source>
</reference>
<proteinExistence type="predicted"/>
<sequence length="170" mass="18758">MAVFTSSTKFVAAQTSTPPAIEDIAVCEAAALDLYGSIVSTDLFGNDNVYYRSRADYQNKGPGDWLGIRPWRVIEAATNFSIVAHVWNKNVIYSESPVGYGRVEWEPENRSSELNAIKVIDLDADNGLAMMRYLVMSNAVSARVEVHLPKTTCKEGCSLVGGMRLKTKYL</sequence>
<protein>
    <submittedName>
        <fullName evidence="1">Uncharacterized protein</fullName>
    </submittedName>
</protein>
<organism evidence="1 2">
    <name type="scientific">Ophiocordyceps unilateralis</name>
    <name type="common">Zombie-ant fungus</name>
    <name type="synonym">Torrubia unilateralis</name>
    <dbReference type="NCBI Taxonomy" id="268505"/>
    <lineage>
        <taxon>Eukaryota</taxon>
        <taxon>Fungi</taxon>
        <taxon>Dikarya</taxon>
        <taxon>Ascomycota</taxon>
        <taxon>Pezizomycotina</taxon>
        <taxon>Sordariomycetes</taxon>
        <taxon>Hypocreomycetidae</taxon>
        <taxon>Hypocreales</taxon>
        <taxon>Ophiocordycipitaceae</taxon>
        <taxon>Ophiocordyceps</taxon>
    </lineage>
</organism>
<reference evidence="1 2" key="2">
    <citation type="journal article" date="2017" name="Sci. Rep.">
        <title>Ant-infecting Ophiocordyceps genomes reveal a high diversity of potential behavioral manipulation genes and a possible major role for enterotoxins.</title>
        <authorList>
            <person name="de Bekker C."/>
            <person name="Ohm R.A."/>
            <person name="Evans H.C."/>
            <person name="Brachmann A."/>
            <person name="Hughes D.P."/>
        </authorList>
    </citation>
    <scope>NUCLEOTIDE SEQUENCE [LARGE SCALE GENOMIC DNA]</scope>
    <source>
        <strain evidence="1 2">SC16a</strain>
    </source>
</reference>
<accession>A0A2A9P624</accession>
<keyword evidence="2" id="KW-1185">Reference proteome</keyword>
<dbReference type="Proteomes" id="UP000037136">
    <property type="component" value="Unassembled WGS sequence"/>
</dbReference>
<evidence type="ECO:0000313" key="1">
    <source>
        <dbReference type="EMBL" id="PFH56310.1"/>
    </source>
</evidence>
<evidence type="ECO:0000313" key="2">
    <source>
        <dbReference type="Proteomes" id="UP000037136"/>
    </source>
</evidence>
<name>A0A2A9P624_OPHUN</name>
<dbReference type="AlphaFoldDB" id="A0A2A9P624"/>
<comment type="caution">
    <text evidence="1">The sequence shown here is derived from an EMBL/GenBank/DDBJ whole genome shotgun (WGS) entry which is preliminary data.</text>
</comment>
<gene>
    <name evidence="1" type="ORF">XA68_16750</name>
</gene>
<dbReference type="STRING" id="268505.A0A2A9P624"/>
<dbReference type="OrthoDB" id="4927890at2759"/>
<dbReference type="EMBL" id="LAZP02000610">
    <property type="protein sequence ID" value="PFH56310.1"/>
    <property type="molecule type" value="Genomic_DNA"/>
</dbReference>